<organism evidence="1 2">
    <name type="scientific">Larimichthys crocea</name>
    <name type="common">Large yellow croaker</name>
    <name type="synonym">Pseudosciaena crocea</name>
    <dbReference type="NCBI Taxonomy" id="215358"/>
    <lineage>
        <taxon>Eukaryota</taxon>
        <taxon>Metazoa</taxon>
        <taxon>Chordata</taxon>
        <taxon>Craniata</taxon>
        <taxon>Vertebrata</taxon>
        <taxon>Euteleostomi</taxon>
        <taxon>Actinopterygii</taxon>
        <taxon>Neopterygii</taxon>
        <taxon>Teleostei</taxon>
        <taxon>Neoteleostei</taxon>
        <taxon>Acanthomorphata</taxon>
        <taxon>Eupercaria</taxon>
        <taxon>Sciaenidae</taxon>
        <taxon>Larimichthys</taxon>
    </lineage>
</organism>
<dbReference type="Proteomes" id="UP000793456">
    <property type="component" value="Chromosome XIV"/>
</dbReference>
<keyword evidence="2" id="KW-1185">Reference proteome</keyword>
<evidence type="ECO:0000313" key="2">
    <source>
        <dbReference type="Proteomes" id="UP000793456"/>
    </source>
</evidence>
<comment type="caution">
    <text evidence="1">The sequence shown here is derived from an EMBL/GenBank/DDBJ whole genome shotgun (WGS) entry which is preliminary data.</text>
</comment>
<proteinExistence type="predicted"/>
<dbReference type="EMBL" id="CM011687">
    <property type="protein sequence ID" value="TMS10657.1"/>
    <property type="molecule type" value="Genomic_DNA"/>
</dbReference>
<accession>A0ACD3QTK3</accession>
<protein>
    <submittedName>
        <fullName evidence="1">Uncharacterized protein</fullName>
    </submittedName>
</protein>
<evidence type="ECO:0000313" key="1">
    <source>
        <dbReference type="EMBL" id="TMS10657.1"/>
    </source>
</evidence>
<name>A0ACD3QTK3_LARCR</name>
<gene>
    <name evidence="1" type="ORF">E3U43_019650</name>
</gene>
<reference evidence="1" key="1">
    <citation type="submission" date="2018-11" db="EMBL/GenBank/DDBJ databases">
        <title>The sequence and de novo assembly of Larimichthys crocea genome using PacBio and Hi-C technologies.</title>
        <authorList>
            <person name="Xu P."/>
            <person name="Chen B."/>
            <person name="Zhou Z."/>
            <person name="Ke Q."/>
            <person name="Wu Y."/>
            <person name="Bai H."/>
            <person name="Pu F."/>
        </authorList>
    </citation>
    <scope>NUCLEOTIDE SEQUENCE</scope>
    <source>
        <tissue evidence="1">Muscle</tissue>
    </source>
</reference>
<sequence length="327" mass="36078">MARHDARNWQDCSKMIGLLCMFASTLLQHGVSGQRVKVEAGGVVISRSDRQPALCLHRCHWDSAHNVTLRILTTDLSPPPPPTQVTWIYEPKEGERINIAVFHPSFDANYPDSPVKGRISFTPSPPDLASPSIQITDVRMSDEGKYICEYATYPSGNEQGITYLVMLAKPQNSASIVTVEAGTKQVVVARCESVNGRPPAQISWVTTANGNATTVSKQGTDNTVTMISEYRMVPTAADNGKDISCVVAHRTQVKPESFPLKLAVLYPPQVTIVGYDNNWYLGRTNVITHLPGYRKPSPVHCPVEDYVRRDARHRADRRQRAEGAEGG</sequence>